<dbReference type="InterPro" id="IPR004853">
    <property type="entry name" value="Sugar_P_trans_dom"/>
</dbReference>
<reference evidence="11 12" key="1">
    <citation type="submission" date="2017-11" db="EMBL/GenBank/DDBJ databases">
        <title>Comparative genomics of Botrytis spp.</title>
        <authorList>
            <person name="Valero-Jimenez C.A."/>
            <person name="Tapia P."/>
            <person name="Veloso J."/>
            <person name="Silva-Moreno E."/>
            <person name="Staats M."/>
            <person name="Valdes J.H."/>
            <person name="Van Kan J.A.L."/>
        </authorList>
    </citation>
    <scope>NUCLEOTIDE SEQUENCE [LARGE SCALE GENOMIC DNA]</scope>
    <source>
        <strain evidence="11 12">MUCL2830</strain>
    </source>
</reference>
<evidence type="ECO:0000256" key="4">
    <source>
        <dbReference type="ARBA" id="ARBA00011182"/>
    </source>
</evidence>
<feature type="region of interest" description="Disordered" evidence="8">
    <location>
        <begin position="572"/>
        <end position="647"/>
    </location>
</feature>
<feature type="domain" description="Sugar phosphate transporter" evidence="10">
    <location>
        <begin position="237"/>
        <end position="559"/>
    </location>
</feature>
<comment type="function">
    <text evidence="1">Involved in the import of GDP-mannose from the cytoplasm into the Golgi lumen.</text>
</comment>
<evidence type="ECO:0000256" key="3">
    <source>
        <dbReference type="ARBA" id="ARBA00010425"/>
    </source>
</evidence>
<protein>
    <recommendedName>
        <fullName evidence="10">Sugar phosphate transporter domain-containing protein</fullName>
    </recommendedName>
</protein>
<sequence length="647" mass="72295">MALEEETRFENPAQHHSQFEGEEEVAEEEEEFPNTLLTANHISTTNTSLESSQSQLQSQSQSRSNQPSQPHFPIQTLSRTSISEASARSEEELLEPDAATALADLHPIDTDMDSQPSGHRRRRSSMMNNIDGSLRAPRAKRSPRTSTIGVDLKSGDRGSDDDSRSTSDDMELNHFSEEGDLQDDEEMGLTAKSKAKRKKKKIRHQSMDHRIAGEIKVTKDEQKEADWNVVRKSLMNGVLIGLWYTFSLSISIYNKWMFDPKHLNFHFPLFTTCMHMLVQFSLSSLVLYFLPQFRPRYDSLSNPHNTHVSDSDMAQHEVDSKKPLMTRMFYFTRIGPCGMATGLDIGLGNMSLKFITLTFYTMCKSSALAFVLLFAFVFRLETPSWRLVGIIFTMTIGVVMMVFGEVDFSTKGFVLVIFAAFFSGFRWGLTQILLLRNPATSNPFSSIFYLAPIMFVSLLVIATPVEGFPGLWQGLKTLVEVKGTFFGPLLLLFPGCIAFCMTASEFALLQRTSVVTLSIAGIFKEVVTISAAGLVFHDPLTPVNISGLFVTIGAIAAYNWIKIRKMREDAQDEAHRIHEATERARESGSDADGEDGESDWDGQEGSYVTSDGDVLPNPDRFQVKKGESSRAEHAPLVGGSFKKDLSD</sequence>
<keyword evidence="7 9" id="KW-0472">Membrane</keyword>
<feature type="transmembrane region" description="Helical" evidence="9">
    <location>
        <begin position="233"/>
        <end position="253"/>
    </location>
</feature>
<feature type="compositionally biased region" description="Acidic residues" evidence="8">
    <location>
        <begin position="589"/>
        <end position="602"/>
    </location>
</feature>
<evidence type="ECO:0000259" key="10">
    <source>
        <dbReference type="Pfam" id="PF03151"/>
    </source>
</evidence>
<dbReference type="OrthoDB" id="18894at2759"/>
<dbReference type="Pfam" id="PF03151">
    <property type="entry name" value="TPT"/>
    <property type="match status" value="1"/>
</dbReference>
<feature type="compositionally biased region" description="Basic and acidic residues" evidence="8">
    <location>
        <begin position="621"/>
        <end position="633"/>
    </location>
</feature>
<dbReference type="STRING" id="38488.A0A4Y8D262"/>
<feature type="compositionally biased region" description="Low complexity" evidence="8">
    <location>
        <begin position="43"/>
        <end position="69"/>
    </location>
</feature>
<evidence type="ECO:0000256" key="2">
    <source>
        <dbReference type="ARBA" id="ARBA00004477"/>
    </source>
</evidence>
<accession>A0A4Y8D262</accession>
<evidence type="ECO:0000313" key="12">
    <source>
        <dbReference type="Proteomes" id="UP000297299"/>
    </source>
</evidence>
<comment type="subcellular location">
    <subcellularLocation>
        <location evidence="2">Endoplasmic reticulum membrane</location>
        <topology evidence="2">Multi-pass membrane protein</topology>
    </subcellularLocation>
</comment>
<feature type="transmembrane region" description="Helical" evidence="9">
    <location>
        <begin position="543"/>
        <end position="561"/>
    </location>
</feature>
<evidence type="ECO:0000313" key="11">
    <source>
        <dbReference type="EMBL" id="TEY58870.1"/>
    </source>
</evidence>
<gene>
    <name evidence="11" type="ORF">BOTCAL_0197g00020</name>
</gene>
<feature type="transmembrane region" description="Helical" evidence="9">
    <location>
        <begin position="412"/>
        <end position="435"/>
    </location>
</feature>
<feature type="transmembrane region" description="Helical" evidence="9">
    <location>
        <begin position="354"/>
        <end position="378"/>
    </location>
</feature>
<evidence type="ECO:0000256" key="8">
    <source>
        <dbReference type="SAM" id="MobiDB-lite"/>
    </source>
</evidence>
<feature type="transmembrane region" description="Helical" evidence="9">
    <location>
        <begin position="515"/>
        <end position="537"/>
    </location>
</feature>
<feature type="region of interest" description="Disordered" evidence="8">
    <location>
        <begin position="1"/>
        <end position="186"/>
    </location>
</feature>
<dbReference type="Proteomes" id="UP000297299">
    <property type="component" value="Unassembled WGS sequence"/>
</dbReference>
<dbReference type="PANTHER" id="PTHR11132">
    <property type="entry name" value="SOLUTE CARRIER FAMILY 35"/>
    <property type="match status" value="1"/>
</dbReference>
<organism evidence="11 12">
    <name type="scientific">Botryotinia calthae</name>
    <dbReference type="NCBI Taxonomy" id="38488"/>
    <lineage>
        <taxon>Eukaryota</taxon>
        <taxon>Fungi</taxon>
        <taxon>Dikarya</taxon>
        <taxon>Ascomycota</taxon>
        <taxon>Pezizomycotina</taxon>
        <taxon>Leotiomycetes</taxon>
        <taxon>Helotiales</taxon>
        <taxon>Sclerotiniaceae</taxon>
        <taxon>Botryotinia</taxon>
    </lineage>
</organism>
<keyword evidence="5 9" id="KW-0812">Transmembrane</keyword>
<proteinExistence type="inferred from homology"/>
<feature type="compositionally biased region" description="Basic and acidic residues" evidence="8">
    <location>
        <begin position="153"/>
        <end position="177"/>
    </location>
</feature>
<comment type="similarity">
    <text evidence="3">Belongs to the TPT transporter family. SLC35D subfamily.</text>
</comment>
<feature type="transmembrane region" description="Helical" evidence="9">
    <location>
        <begin position="330"/>
        <end position="348"/>
    </location>
</feature>
<comment type="caution">
    <text evidence="11">The sequence shown here is derived from an EMBL/GenBank/DDBJ whole genome shotgun (WGS) entry which is preliminary data.</text>
</comment>
<keyword evidence="6 9" id="KW-1133">Transmembrane helix</keyword>
<evidence type="ECO:0000256" key="9">
    <source>
        <dbReference type="SAM" id="Phobius"/>
    </source>
</evidence>
<keyword evidence="12" id="KW-1185">Reference proteome</keyword>
<dbReference type="GO" id="GO:0005789">
    <property type="term" value="C:endoplasmic reticulum membrane"/>
    <property type="evidence" value="ECO:0007669"/>
    <property type="project" value="UniProtKB-SubCell"/>
</dbReference>
<comment type="subunit">
    <text evidence="4">Homooligomer.</text>
</comment>
<feature type="transmembrane region" description="Helical" evidence="9">
    <location>
        <begin position="485"/>
        <end position="508"/>
    </location>
</feature>
<feature type="compositionally biased region" description="Basic and acidic residues" evidence="8">
    <location>
        <begin position="572"/>
        <end position="588"/>
    </location>
</feature>
<name>A0A4Y8D262_9HELO</name>
<evidence type="ECO:0000256" key="1">
    <source>
        <dbReference type="ARBA" id="ARBA00003420"/>
    </source>
</evidence>
<evidence type="ECO:0000256" key="7">
    <source>
        <dbReference type="ARBA" id="ARBA00023136"/>
    </source>
</evidence>
<feature type="transmembrane region" description="Helical" evidence="9">
    <location>
        <begin position="447"/>
        <end position="465"/>
    </location>
</feature>
<feature type="transmembrane region" description="Helical" evidence="9">
    <location>
        <begin position="265"/>
        <end position="290"/>
    </location>
</feature>
<dbReference type="InterPro" id="IPR050186">
    <property type="entry name" value="TPT_transporter"/>
</dbReference>
<dbReference type="EMBL" id="PHWZ01000197">
    <property type="protein sequence ID" value="TEY58870.1"/>
    <property type="molecule type" value="Genomic_DNA"/>
</dbReference>
<evidence type="ECO:0000256" key="6">
    <source>
        <dbReference type="ARBA" id="ARBA00022989"/>
    </source>
</evidence>
<feature type="compositionally biased region" description="Acidic residues" evidence="8">
    <location>
        <begin position="20"/>
        <end position="32"/>
    </location>
</feature>
<evidence type="ECO:0000256" key="5">
    <source>
        <dbReference type="ARBA" id="ARBA00022692"/>
    </source>
</evidence>
<feature type="transmembrane region" description="Helical" evidence="9">
    <location>
        <begin position="385"/>
        <end position="406"/>
    </location>
</feature>
<dbReference type="AlphaFoldDB" id="A0A4Y8D262"/>